<sequence length="154" mass="16987">MLIGVLLLLTWLILLIRYPMRAAPISLGALLGLGLVATWVIWQEQREAHRLEQIEVRMQYDAQGCPAGRPLQVMIENRGTAALMALRWDVAAHSPGSDLDLVQSGYDAPRYSGPGSLAGGESWVSCLPLPPLRPGYRASQLEFRAQRLQGHFAD</sequence>
<dbReference type="AlphaFoldDB" id="A0A9X1WAH5"/>
<evidence type="ECO:0000313" key="2">
    <source>
        <dbReference type="EMBL" id="MCJ0975804.1"/>
    </source>
</evidence>
<dbReference type="RefSeq" id="WP_243607800.1">
    <property type="nucleotide sequence ID" value="NZ_JALGRD010000015.1"/>
</dbReference>
<keyword evidence="1" id="KW-0812">Transmembrane</keyword>
<keyword evidence="1" id="KW-1133">Transmembrane helix</keyword>
<dbReference type="EMBL" id="JALGRD010000015">
    <property type="protein sequence ID" value="MCJ0975804.1"/>
    <property type="molecule type" value="Genomic_DNA"/>
</dbReference>
<proteinExistence type="predicted"/>
<dbReference type="Proteomes" id="UP001139682">
    <property type="component" value="Unassembled WGS sequence"/>
</dbReference>
<evidence type="ECO:0000256" key="1">
    <source>
        <dbReference type="SAM" id="Phobius"/>
    </source>
</evidence>
<reference evidence="2" key="1">
    <citation type="submission" date="2022-03" db="EMBL/GenBank/DDBJ databases">
        <title>Pseudomonas marianensis sp. nov., a marine bacterium isolated from deep-sea sediments of the Mariana Trench.</title>
        <authorList>
            <person name="Wei Y."/>
        </authorList>
    </citation>
    <scope>NUCLEOTIDE SEQUENCE</scope>
    <source>
        <strain evidence="2">PS1</strain>
    </source>
</reference>
<feature type="transmembrane region" description="Helical" evidence="1">
    <location>
        <begin position="25"/>
        <end position="42"/>
    </location>
</feature>
<comment type="caution">
    <text evidence="2">The sequence shown here is derived from an EMBL/GenBank/DDBJ whole genome shotgun (WGS) entry which is preliminary data.</text>
</comment>
<keyword evidence="1" id="KW-0472">Membrane</keyword>
<keyword evidence="3" id="KW-1185">Reference proteome</keyword>
<evidence type="ECO:0000313" key="3">
    <source>
        <dbReference type="Proteomes" id="UP001139682"/>
    </source>
</evidence>
<accession>A0A9X1WAH5</accession>
<name>A0A9X1WAH5_9GAMM</name>
<protein>
    <submittedName>
        <fullName evidence="2">Multidrug transporter</fullName>
    </submittedName>
</protein>
<organism evidence="2 3">
    <name type="scientific">Stutzerimonas marianensis</name>
    <dbReference type="NCBI Taxonomy" id="2929513"/>
    <lineage>
        <taxon>Bacteria</taxon>
        <taxon>Pseudomonadati</taxon>
        <taxon>Pseudomonadota</taxon>
        <taxon>Gammaproteobacteria</taxon>
        <taxon>Pseudomonadales</taxon>
        <taxon>Pseudomonadaceae</taxon>
        <taxon>Stutzerimonas</taxon>
    </lineage>
</organism>
<gene>
    <name evidence="2" type="ORF">MST27_20775</name>
</gene>